<evidence type="ECO:0000313" key="4">
    <source>
        <dbReference type="Proteomes" id="UP000266975"/>
    </source>
</evidence>
<dbReference type="InterPro" id="IPR018649">
    <property type="entry name" value="SHOCT"/>
</dbReference>
<keyword evidence="1" id="KW-0812">Transmembrane</keyword>
<feature type="transmembrane region" description="Helical" evidence="1">
    <location>
        <begin position="7"/>
        <end position="31"/>
    </location>
</feature>
<dbReference type="Pfam" id="PF09851">
    <property type="entry name" value="SHOCT"/>
    <property type="match status" value="1"/>
</dbReference>
<name>A0A3M8K4T6_9CORY</name>
<evidence type="ECO:0000313" key="3">
    <source>
        <dbReference type="EMBL" id="RNE48237.1"/>
    </source>
</evidence>
<sequence>MDFLTSFWDLLLVFFWAFIFIASLFLLIMVFSDLFRDKKLSGWWKAVWAIFLVFIPLGTALVYLIFRGRGMTERNMKDSIAAQKQAEDYIRTVAGASPAEEISRAKALLDSGAISADEFEQIKRSALAS</sequence>
<feature type="transmembrane region" description="Helical" evidence="1">
    <location>
        <begin position="43"/>
        <end position="66"/>
    </location>
</feature>
<comment type="caution">
    <text evidence="3">The sequence shown here is derived from an EMBL/GenBank/DDBJ whole genome shotgun (WGS) entry which is preliminary data.</text>
</comment>
<gene>
    <name evidence="3" type="ORF">C5L39_10290</name>
</gene>
<keyword evidence="1" id="KW-0472">Membrane</keyword>
<accession>A0A3M8K4T6</accession>
<feature type="domain" description="SHOCT" evidence="2">
    <location>
        <begin position="100"/>
        <end position="124"/>
    </location>
</feature>
<dbReference type="EMBL" id="PTJO01000006">
    <property type="protein sequence ID" value="RNE48237.1"/>
    <property type="molecule type" value="Genomic_DNA"/>
</dbReference>
<evidence type="ECO:0000256" key="1">
    <source>
        <dbReference type="SAM" id="Phobius"/>
    </source>
</evidence>
<dbReference type="Proteomes" id="UP000266975">
    <property type="component" value="Unassembled WGS sequence"/>
</dbReference>
<dbReference type="AlphaFoldDB" id="A0A3M8K4T6"/>
<evidence type="ECO:0000259" key="2">
    <source>
        <dbReference type="Pfam" id="PF09851"/>
    </source>
</evidence>
<dbReference type="RefSeq" id="WP_123048811.1">
    <property type="nucleotide sequence ID" value="NZ_PTJO01000006.1"/>
</dbReference>
<reference evidence="3 4" key="1">
    <citation type="submission" date="2018-02" db="EMBL/GenBank/DDBJ databases">
        <title>Corynebacterium alimpuense sp. nov., a marine obligate actinomycete isolated from sediments of Valparaiso bay, Chile.</title>
        <authorList>
            <person name="Claverias F."/>
            <person name="Gonzales-Siles L."/>
            <person name="Salva-Serra F."/>
            <person name="Inganaes E."/>
            <person name="Molin K."/>
            <person name="Cumsille A."/>
            <person name="Undabarrena A."/>
            <person name="Couve E."/>
            <person name="Moore E.R.B."/>
            <person name="Gomila M."/>
            <person name="Camara B."/>
        </authorList>
    </citation>
    <scope>NUCLEOTIDE SEQUENCE [LARGE SCALE GENOMIC DNA]</scope>
    <source>
        <strain evidence="3 4">CCUG 69366</strain>
    </source>
</reference>
<keyword evidence="4" id="KW-1185">Reference proteome</keyword>
<organism evidence="3 4">
    <name type="scientific">Corynebacterium alimapuense</name>
    <dbReference type="NCBI Taxonomy" id="1576874"/>
    <lineage>
        <taxon>Bacteria</taxon>
        <taxon>Bacillati</taxon>
        <taxon>Actinomycetota</taxon>
        <taxon>Actinomycetes</taxon>
        <taxon>Mycobacteriales</taxon>
        <taxon>Corynebacteriaceae</taxon>
        <taxon>Corynebacterium</taxon>
    </lineage>
</organism>
<keyword evidence="1" id="KW-1133">Transmembrane helix</keyword>
<dbReference type="OrthoDB" id="7596142at2"/>
<protein>
    <recommendedName>
        <fullName evidence="2">SHOCT domain-containing protein</fullName>
    </recommendedName>
</protein>
<proteinExistence type="predicted"/>